<proteinExistence type="inferred from homology"/>
<evidence type="ECO:0000256" key="10">
    <source>
        <dbReference type="ARBA" id="ARBA00023201"/>
    </source>
</evidence>
<sequence length="491" mass="54009">MRLSTADTLVISIFFLAMLAIGVWSYFKNKNSTDYFVAGGKMPWWLSGTSHHVSGYSGAVFVAYAGLAYTHGFSVYIWWAFTIGISIIVSARLFPRIWVRLRKKLHIQSPLEYLATRYNLLTQQIMAWSGVLLKLFDVGAKWAAIAILLNVFTGLSVSTGVLISGGISLIYITFGGFWAVILTDFTQFVVQLVGGIVMFVVVLLHMGGISAIWTMWDQLPPGHAKPFNSPYTVWFALAFLCINFLSYNGGTWNLATKYISTKDEVQSARAARVSGILYLIWPLILFFPMWAAPIILPGLENPTESYGLLTLKLLPSGLVGLVLASLFAHTMAMTSSDVNTISAVITRDILPVISRIPRESESRKSLLVARTTTFVFTLLTILVALQYKHFGGVLGLIVTWFGALLGPIAVPMLLGLLPPFKKCGSTAAISAITLGFLAFILTKTVEMSSMALEVGLPLVTSLATYILLGLVRRKKPVPEKVTHFMNLLFEK</sequence>
<evidence type="ECO:0000256" key="9">
    <source>
        <dbReference type="ARBA" id="ARBA00023136"/>
    </source>
</evidence>
<feature type="transmembrane region" description="Helical" evidence="12">
    <location>
        <begin position="367"/>
        <end position="387"/>
    </location>
</feature>
<evidence type="ECO:0000256" key="12">
    <source>
        <dbReference type="SAM" id="Phobius"/>
    </source>
</evidence>
<evidence type="ECO:0000256" key="2">
    <source>
        <dbReference type="ARBA" id="ARBA00006434"/>
    </source>
</evidence>
<dbReference type="RefSeq" id="WP_344981658.1">
    <property type="nucleotide sequence ID" value="NZ_BAABFN010000022.1"/>
</dbReference>
<keyword evidence="9 12" id="KW-0472">Membrane</keyword>
<dbReference type="Pfam" id="PF00474">
    <property type="entry name" value="SSF"/>
    <property type="match status" value="1"/>
</dbReference>
<feature type="transmembrane region" description="Helical" evidence="12">
    <location>
        <begin position="125"/>
        <end position="149"/>
    </location>
</feature>
<evidence type="ECO:0000256" key="6">
    <source>
        <dbReference type="ARBA" id="ARBA00022989"/>
    </source>
</evidence>
<dbReference type="CDD" id="cd11477">
    <property type="entry name" value="SLC5sbd_u1"/>
    <property type="match status" value="1"/>
</dbReference>
<keyword evidence="7" id="KW-0915">Sodium</keyword>
<evidence type="ECO:0000256" key="11">
    <source>
        <dbReference type="RuleBase" id="RU362091"/>
    </source>
</evidence>
<evidence type="ECO:0000256" key="3">
    <source>
        <dbReference type="ARBA" id="ARBA00022448"/>
    </source>
</evidence>
<dbReference type="PANTHER" id="PTHR42985:SF40">
    <property type="entry name" value="LD47995P-RELATED"/>
    <property type="match status" value="1"/>
</dbReference>
<reference evidence="14" key="1">
    <citation type="journal article" date="2019" name="Int. J. Syst. Evol. Microbiol.">
        <title>The Global Catalogue of Microorganisms (GCM) 10K type strain sequencing project: providing services to taxonomists for standard genome sequencing and annotation.</title>
        <authorList>
            <consortium name="The Broad Institute Genomics Platform"/>
            <consortium name="The Broad Institute Genome Sequencing Center for Infectious Disease"/>
            <person name="Wu L."/>
            <person name="Ma J."/>
        </authorList>
    </citation>
    <scope>NUCLEOTIDE SEQUENCE [LARGE SCALE GENOMIC DNA]</scope>
    <source>
        <strain evidence="14">JCM 17664</strain>
    </source>
</reference>
<feature type="transmembrane region" description="Helical" evidence="12">
    <location>
        <begin position="276"/>
        <end position="296"/>
    </location>
</feature>
<keyword evidence="5 12" id="KW-0812">Transmembrane</keyword>
<feature type="transmembrane region" description="Helical" evidence="12">
    <location>
        <begin position="9"/>
        <end position="27"/>
    </location>
</feature>
<keyword evidence="10" id="KW-0739">Sodium transport</keyword>
<keyword evidence="3" id="KW-0813">Transport</keyword>
<evidence type="ECO:0000256" key="4">
    <source>
        <dbReference type="ARBA" id="ARBA00022475"/>
    </source>
</evidence>
<feature type="transmembrane region" description="Helical" evidence="12">
    <location>
        <begin position="188"/>
        <end position="213"/>
    </location>
</feature>
<dbReference type="InterPro" id="IPR051163">
    <property type="entry name" value="Sodium:Solute_Symporter_SSF"/>
</dbReference>
<dbReference type="EMBL" id="BAABFN010000022">
    <property type="protein sequence ID" value="GAA4320163.1"/>
    <property type="molecule type" value="Genomic_DNA"/>
</dbReference>
<dbReference type="Proteomes" id="UP001501207">
    <property type="component" value="Unassembled WGS sequence"/>
</dbReference>
<keyword evidence="6 12" id="KW-1133">Transmembrane helix</keyword>
<keyword evidence="4" id="KW-1003">Cell membrane</keyword>
<comment type="subcellular location">
    <subcellularLocation>
        <location evidence="1">Cell membrane</location>
        <topology evidence="1">Multi-pass membrane protein</topology>
    </subcellularLocation>
</comment>
<evidence type="ECO:0000256" key="5">
    <source>
        <dbReference type="ARBA" id="ARBA00022692"/>
    </source>
</evidence>
<keyword evidence="14" id="KW-1185">Reference proteome</keyword>
<dbReference type="PANTHER" id="PTHR42985">
    <property type="entry name" value="SODIUM-COUPLED MONOCARBOXYLATE TRANSPORTER"/>
    <property type="match status" value="1"/>
</dbReference>
<dbReference type="Gene3D" id="1.20.1730.10">
    <property type="entry name" value="Sodium/glucose cotransporter"/>
    <property type="match status" value="1"/>
</dbReference>
<name>A0ABP8G9U1_9BACT</name>
<feature type="transmembrane region" description="Helical" evidence="12">
    <location>
        <begin position="233"/>
        <end position="255"/>
    </location>
</feature>
<organism evidence="13 14">
    <name type="scientific">Compostibacter hankyongensis</name>
    <dbReference type="NCBI Taxonomy" id="1007089"/>
    <lineage>
        <taxon>Bacteria</taxon>
        <taxon>Pseudomonadati</taxon>
        <taxon>Bacteroidota</taxon>
        <taxon>Chitinophagia</taxon>
        <taxon>Chitinophagales</taxon>
        <taxon>Chitinophagaceae</taxon>
        <taxon>Compostibacter</taxon>
    </lineage>
</organism>
<evidence type="ECO:0000256" key="7">
    <source>
        <dbReference type="ARBA" id="ARBA00023053"/>
    </source>
</evidence>
<evidence type="ECO:0000256" key="8">
    <source>
        <dbReference type="ARBA" id="ARBA00023065"/>
    </source>
</evidence>
<gene>
    <name evidence="13" type="ORF">GCM10023143_34140</name>
</gene>
<feature type="transmembrane region" description="Helical" evidence="12">
    <location>
        <begin position="424"/>
        <end position="442"/>
    </location>
</feature>
<accession>A0ABP8G9U1</accession>
<feature type="transmembrane region" description="Helical" evidence="12">
    <location>
        <begin position="161"/>
        <end position="181"/>
    </location>
</feature>
<evidence type="ECO:0000313" key="13">
    <source>
        <dbReference type="EMBL" id="GAA4320163.1"/>
    </source>
</evidence>
<comment type="similarity">
    <text evidence="2 11">Belongs to the sodium:solute symporter (SSF) (TC 2.A.21) family.</text>
</comment>
<comment type="caution">
    <text evidence="13">The sequence shown here is derived from an EMBL/GenBank/DDBJ whole genome shotgun (WGS) entry which is preliminary data.</text>
</comment>
<feature type="transmembrane region" description="Helical" evidence="12">
    <location>
        <begin position="393"/>
        <end position="417"/>
    </location>
</feature>
<dbReference type="InterPro" id="IPR001734">
    <property type="entry name" value="Na/solute_symporter"/>
</dbReference>
<feature type="transmembrane region" description="Helical" evidence="12">
    <location>
        <begin position="308"/>
        <end position="328"/>
    </location>
</feature>
<dbReference type="PROSITE" id="PS50283">
    <property type="entry name" value="NA_SOLUT_SYMP_3"/>
    <property type="match status" value="1"/>
</dbReference>
<keyword evidence="8" id="KW-0406">Ion transport</keyword>
<feature type="transmembrane region" description="Helical" evidence="12">
    <location>
        <begin position="454"/>
        <end position="471"/>
    </location>
</feature>
<evidence type="ECO:0000256" key="1">
    <source>
        <dbReference type="ARBA" id="ARBA00004651"/>
    </source>
</evidence>
<dbReference type="InterPro" id="IPR038377">
    <property type="entry name" value="Na/Glc_symporter_sf"/>
</dbReference>
<protein>
    <submittedName>
        <fullName evidence="13">Na+:solute symporter</fullName>
    </submittedName>
</protein>
<evidence type="ECO:0000313" key="14">
    <source>
        <dbReference type="Proteomes" id="UP001501207"/>
    </source>
</evidence>
<feature type="transmembrane region" description="Helical" evidence="12">
    <location>
        <begin position="76"/>
        <end position="94"/>
    </location>
</feature>